<evidence type="ECO:0000313" key="2">
    <source>
        <dbReference type="EMBL" id="KAK1125411.1"/>
    </source>
</evidence>
<reference evidence="2" key="1">
    <citation type="submission" date="2021-10" db="EMBL/GenBank/DDBJ databases">
        <title>Melipona bicolor Genome sequencing and assembly.</title>
        <authorList>
            <person name="Araujo N.S."/>
            <person name="Arias M.C."/>
        </authorList>
    </citation>
    <scope>NUCLEOTIDE SEQUENCE</scope>
    <source>
        <strain evidence="2">USP_2M_L1-L4_2017</strain>
        <tissue evidence="2">Whole body</tissue>
    </source>
</reference>
<sequence length="66" mass="7570">MKETLPDVRESYSRVLHVDHMPPDALASVKLPRRQTPHPATIHDARNVEKIPSPPRTMGQKETLYE</sequence>
<gene>
    <name evidence="2" type="ORF">K0M31_005779</name>
</gene>
<feature type="region of interest" description="Disordered" evidence="1">
    <location>
        <begin position="29"/>
        <end position="66"/>
    </location>
</feature>
<accession>A0AA40FU22</accession>
<comment type="caution">
    <text evidence="2">The sequence shown here is derived from an EMBL/GenBank/DDBJ whole genome shotgun (WGS) entry which is preliminary data.</text>
</comment>
<keyword evidence="3" id="KW-1185">Reference proteome</keyword>
<evidence type="ECO:0000256" key="1">
    <source>
        <dbReference type="SAM" id="MobiDB-lite"/>
    </source>
</evidence>
<organism evidence="2 3">
    <name type="scientific">Melipona bicolor</name>
    <dbReference type="NCBI Taxonomy" id="60889"/>
    <lineage>
        <taxon>Eukaryota</taxon>
        <taxon>Metazoa</taxon>
        <taxon>Ecdysozoa</taxon>
        <taxon>Arthropoda</taxon>
        <taxon>Hexapoda</taxon>
        <taxon>Insecta</taxon>
        <taxon>Pterygota</taxon>
        <taxon>Neoptera</taxon>
        <taxon>Endopterygota</taxon>
        <taxon>Hymenoptera</taxon>
        <taxon>Apocrita</taxon>
        <taxon>Aculeata</taxon>
        <taxon>Apoidea</taxon>
        <taxon>Anthophila</taxon>
        <taxon>Apidae</taxon>
        <taxon>Melipona</taxon>
    </lineage>
</organism>
<dbReference type="Proteomes" id="UP001177670">
    <property type="component" value="Unassembled WGS sequence"/>
</dbReference>
<dbReference type="EMBL" id="JAHYIQ010000016">
    <property type="protein sequence ID" value="KAK1125411.1"/>
    <property type="molecule type" value="Genomic_DNA"/>
</dbReference>
<evidence type="ECO:0000313" key="3">
    <source>
        <dbReference type="Proteomes" id="UP001177670"/>
    </source>
</evidence>
<protein>
    <submittedName>
        <fullName evidence="2">Uncharacterized protein</fullName>
    </submittedName>
</protein>
<proteinExistence type="predicted"/>
<name>A0AA40FU22_9HYME</name>
<dbReference type="AlphaFoldDB" id="A0AA40FU22"/>